<evidence type="ECO:0000256" key="2">
    <source>
        <dbReference type="ARBA" id="ARBA00022448"/>
    </source>
</evidence>
<keyword evidence="4 7" id="KW-0812">Transmembrane</keyword>
<dbReference type="KEGG" id="dpt:Deipr_2250"/>
<dbReference type="InterPro" id="IPR020846">
    <property type="entry name" value="MFS_dom"/>
</dbReference>
<evidence type="ECO:0000256" key="3">
    <source>
        <dbReference type="ARBA" id="ARBA00022475"/>
    </source>
</evidence>
<feature type="transmembrane region" description="Helical" evidence="7">
    <location>
        <begin position="12"/>
        <end position="30"/>
    </location>
</feature>
<dbReference type="Proteomes" id="UP000007718">
    <property type="component" value="Plasmid pDEIPR01"/>
</dbReference>
<dbReference type="PROSITE" id="PS50850">
    <property type="entry name" value="MFS"/>
    <property type="match status" value="1"/>
</dbReference>
<feature type="transmembrane region" description="Helical" evidence="7">
    <location>
        <begin position="219"/>
        <end position="237"/>
    </location>
</feature>
<evidence type="ECO:0000256" key="1">
    <source>
        <dbReference type="ARBA" id="ARBA00004651"/>
    </source>
</evidence>
<dbReference type="RefSeq" id="WP_013623108.1">
    <property type="nucleotide sequence ID" value="NC_015169.1"/>
</dbReference>
<keyword evidence="2" id="KW-0813">Transport</keyword>
<feature type="transmembrane region" description="Helical" evidence="7">
    <location>
        <begin position="257"/>
        <end position="277"/>
    </location>
</feature>
<sequence length="408" mass="43442">MTSTPALTPWRRLYAAYPPAFWVVWAGTLINRVGEFVVPLLGFYLSAERGLSLGQVGLILSAMGIGRFVSEPLGGALSDRFGTAVTMRLSLAGGGLMLLLLAQARTFAELFGGVLAFALFQSMYKPAVSSAVAGLTQGPQRTRAYNLLYWAINVGASVAPVLGGWLAGVSFRLVFWLDAAAMFIYALLLTLRFPNTRPERRPPAAGAAARGLGLPRDRLLWQFCLATLLYSLTYQGYKLLALVFAEAGYAAAQYGQVLAVNGALVVLLGLPLGHLIARDNHPRWQPIGAALLGLGFLGHAFAATLWAHMLAVVVWTVGEIVAYSISKTVISELGRPEQRGRYIGLVGSMAGLAGLLAPLLGAALLERAGAAPMWVVLAGLGFASAGLYMVLEGRIQTRRAEMTALEPI</sequence>
<feature type="transmembrane region" description="Helical" evidence="7">
    <location>
        <begin position="173"/>
        <end position="191"/>
    </location>
</feature>
<gene>
    <name evidence="9" type="ordered locus">Deipr_2250</name>
</gene>
<evidence type="ECO:0000259" key="8">
    <source>
        <dbReference type="PROSITE" id="PS50850"/>
    </source>
</evidence>
<evidence type="ECO:0000256" key="5">
    <source>
        <dbReference type="ARBA" id="ARBA00022989"/>
    </source>
</evidence>
<feature type="transmembrane region" description="Helical" evidence="7">
    <location>
        <begin position="312"/>
        <end position="330"/>
    </location>
</feature>
<dbReference type="PRINTS" id="PR01035">
    <property type="entry name" value="TCRTETA"/>
</dbReference>
<dbReference type="InterPro" id="IPR001958">
    <property type="entry name" value="Tet-R_TetA/multi-R_MdtG-like"/>
</dbReference>
<proteinExistence type="predicted"/>
<evidence type="ECO:0000256" key="4">
    <source>
        <dbReference type="ARBA" id="ARBA00022692"/>
    </source>
</evidence>
<dbReference type="EMBL" id="CP002537">
    <property type="protein sequence ID" value="ADY27376.1"/>
    <property type="molecule type" value="Genomic_DNA"/>
</dbReference>
<dbReference type="HOGENOM" id="CLU_001265_60_4_0"/>
<keyword evidence="6 7" id="KW-0472">Membrane</keyword>
<dbReference type="GO" id="GO:0005886">
    <property type="term" value="C:plasma membrane"/>
    <property type="evidence" value="ECO:0007669"/>
    <property type="project" value="UniProtKB-SubCell"/>
</dbReference>
<dbReference type="PANTHER" id="PTHR23517">
    <property type="entry name" value="RESISTANCE PROTEIN MDTM, PUTATIVE-RELATED-RELATED"/>
    <property type="match status" value="1"/>
</dbReference>
<feature type="transmembrane region" description="Helical" evidence="7">
    <location>
        <begin position="50"/>
        <end position="69"/>
    </location>
</feature>
<feature type="transmembrane region" description="Helical" evidence="7">
    <location>
        <begin position="342"/>
        <end position="365"/>
    </location>
</feature>
<dbReference type="GO" id="GO:0022857">
    <property type="term" value="F:transmembrane transporter activity"/>
    <property type="evidence" value="ECO:0007669"/>
    <property type="project" value="InterPro"/>
</dbReference>
<evidence type="ECO:0000313" key="9">
    <source>
        <dbReference type="EMBL" id="ADY27376.1"/>
    </source>
</evidence>
<dbReference type="SUPFAM" id="SSF103473">
    <property type="entry name" value="MFS general substrate transporter"/>
    <property type="match status" value="1"/>
</dbReference>
<keyword evidence="10" id="KW-1185">Reference proteome</keyword>
<keyword evidence="5 7" id="KW-1133">Transmembrane helix</keyword>
<feature type="transmembrane region" description="Helical" evidence="7">
    <location>
        <begin position="371"/>
        <end position="391"/>
    </location>
</feature>
<keyword evidence="3" id="KW-1003">Cell membrane</keyword>
<evidence type="ECO:0000313" key="10">
    <source>
        <dbReference type="Proteomes" id="UP000007718"/>
    </source>
</evidence>
<feature type="transmembrane region" description="Helical" evidence="7">
    <location>
        <begin position="289"/>
        <end position="306"/>
    </location>
</feature>
<dbReference type="InterPro" id="IPR036259">
    <property type="entry name" value="MFS_trans_sf"/>
</dbReference>
<dbReference type="InterPro" id="IPR050171">
    <property type="entry name" value="MFS_Transporters"/>
</dbReference>
<geneLocation type="plasmid" evidence="9 10">
    <name>pDEIPR01</name>
</geneLocation>
<feature type="transmembrane region" description="Helical" evidence="7">
    <location>
        <begin position="147"/>
        <end position="167"/>
    </location>
</feature>
<dbReference type="Pfam" id="PF07690">
    <property type="entry name" value="MFS_1"/>
    <property type="match status" value="1"/>
</dbReference>
<name>F0RPS0_DEIPM</name>
<evidence type="ECO:0000256" key="7">
    <source>
        <dbReference type="SAM" id="Phobius"/>
    </source>
</evidence>
<comment type="subcellular location">
    <subcellularLocation>
        <location evidence="1">Cell membrane</location>
        <topology evidence="1">Multi-pass membrane protein</topology>
    </subcellularLocation>
</comment>
<feature type="domain" description="Major facilitator superfamily (MFS) profile" evidence="8">
    <location>
        <begin position="20"/>
        <end position="396"/>
    </location>
</feature>
<dbReference type="PANTHER" id="PTHR23517:SF2">
    <property type="entry name" value="MULTIDRUG RESISTANCE PROTEIN MDTH"/>
    <property type="match status" value="1"/>
</dbReference>
<dbReference type="Gene3D" id="1.20.1250.20">
    <property type="entry name" value="MFS general substrate transporter like domains"/>
    <property type="match status" value="1"/>
</dbReference>
<dbReference type="InterPro" id="IPR011701">
    <property type="entry name" value="MFS"/>
</dbReference>
<feature type="transmembrane region" description="Helical" evidence="7">
    <location>
        <begin position="110"/>
        <end position="135"/>
    </location>
</feature>
<reference evidence="9 10" key="1">
    <citation type="submission" date="2011-02" db="EMBL/GenBank/DDBJ databases">
        <title>The complete sequence of plasmid1 of Deinococcus proteolyticus DSM 20540.</title>
        <authorList>
            <consortium name="US DOE Joint Genome Institute (JGI-PGF)"/>
            <person name="Lucas S."/>
            <person name="Copeland A."/>
            <person name="Lapidus A."/>
            <person name="Bruce D."/>
            <person name="Goodwin L."/>
            <person name="Pitluck S."/>
            <person name="Kyrpides N."/>
            <person name="Mavromatis K."/>
            <person name="Pagani I."/>
            <person name="Ivanova N."/>
            <person name="Ovchinnikova G."/>
            <person name="Zeytun A."/>
            <person name="Detter J.C."/>
            <person name="Han C."/>
            <person name="Land M."/>
            <person name="Hauser L."/>
            <person name="Markowitz V."/>
            <person name="Cheng J.-F."/>
            <person name="Hugenholtz P."/>
            <person name="Woyke T."/>
            <person name="Wu D."/>
            <person name="Pukall R."/>
            <person name="Steenblock K."/>
            <person name="Brambilla E."/>
            <person name="Klenk H.-P."/>
            <person name="Eisen J.A."/>
        </authorList>
    </citation>
    <scope>NUCLEOTIDE SEQUENCE [LARGE SCALE GENOMIC DNA]</scope>
    <source>
        <strain evidence="10">ATCC 35074 / DSM 20540 / JCM 6276 / NBRC 101906 / NCIMB 13154 / VKM Ac-1939 / CCM 2703 / MRP</strain>
        <plasmid evidence="10">Plasmid pDEIPR01</plasmid>
    </source>
</reference>
<protein>
    <submittedName>
        <fullName evidence="9">Major facilitator superfamily MFS_1</fullName>
    </submittedName>
</protein>
<keyword evidence="9" id="KW-0614">Plasmid</keyword>
<feature type="transmembrane region" description="Helical" evidence="7">
    <location>
        <begin position="81"/>
        <end position="104"/>
    </location>
</feature>
<evidence type="ECO:0000256" key="6">
    <source>
        <dbReference type="ARBA" id="ARBA00023136"/>
    </source>
</evidence>
<accession>F0RPS0</accession>
<dbReference type="AlphaFoldDB" id="F0RPS0"/>
<organism evidence="9 10">
    <name type="scientific">Deinococcus proteolyticus (strain ATCC 35074 / DSM 20540 / JCM 6276 / NBRC 101906 / NCIMB 13154 / VKM Ac-1939 / CCM 2703 / MRP)</name>
    <dbReference type="NCBI Taxonomy" id="693977"/>
    <lineage>
        <taxon>Bacteria</taxon>
        <taxon>Thermotogati</taxon>
        <taxon>Deinococcota</taxon>
        <taxon>Deinococci</taxon>
        <taxon>Deinococcales</taxon>
        <taxon>Deinococcaceae</taxon>
        <taxon>Deinococcus</taxon>
    </lineage>
</organism>